<evidence type="ECO:0000313" key="10">
    <source>
        <dbReference type="Proteomes" id="UP000252147"/>
    </source>
</evidence>
<evidence type="ECO:0000256" key="6">
    <source>
        <dbReference type="ARBA" id="ARBA00047686"/>
    </source>
</evidence>
<keyword evidence="4 7" id="KW-0460">Magnesium</keyword>
<dbReference type="GO" id="GO:0046081">
    <property type="term" value="P:dUTP catabolic process"/>
    <property type="evidence" value="ECO:0007669"/>
    <property type="project" value="InterPro"/>
</dbReference>
<keyword evidence="5 7" id="KW-0546">Nucleotide metabolism</keyword>
<dbReference type="AlphaFoldDB" id="A0A368BPZ5"/>
<sequence length="150" mass="16175">MKLKFKILDLRIGSNFPIPKHQTSGSAGIDLIACIDDEMILDPNESVIISSGIAIFIEDRGYAGIVIPRSGLGAKKGLVCGNLTGLIDSDYQGPLSISLWNRSDEPISINPGDRVAQLVVLKVNQVELEQVDEFTESERGEMGFGSTGKN</sequence>
<dbReference type="Gene3D" id="2.70.40.10">
    <property type="match status" value="1"/>
</dbReference>
<comment type="caution">
    <text evidence="9">The sequence shown here is derived from an EMBL/GenBank/DDBJ whole genome shotgun (WGS) entry which is preliminary data.</text>
</comment>
<protein>
    <recommendedName>
        <fullName evidence="7">Deoxyuridine 5'-triphosphate nucleotidohydrolase</fullName>
        <shortName evidence="7">dUTPase</shortName>
        <ecNumber evidence="7">3.6.1.23</ecNumber>
    </recommendedName>
    <alternativeName>
        <fullName evidence="7">dUTP pyrophosphatase</fullName>
    </alternativeName>
</protein>
<dbReference type="SUPFAM" id="SSF51283">
    <property type="entry name" value="dUTPase-like"/>
    <property type="match status" value="1"/>
</dbReference>
<feature type="domain" description="dUTPase-like" evidence="8">
    <location>
        <begin position="15"/>
        <end position="148"/>
    </location>
</feature>
<dbReference type="GO" id="GO:0000287">
    <property type="term" value="F:magnesium ion binding"/>
    <property type="evidence" value="ECO:0007669"/>
    <property type="project" value="UniProtKB-UniRule"/>
</dbReference>
<comment type="caution">
    <text evidence="7">Lacks conserved residue(s) required for the propagation of feature annotation.</text>
</comment>
<evidence type="ECO:0000256" key="5">
    <source>
        <dbReference type="ARBA" id="ARBA00023080"/>
    </source>
</evidence>
<dbReference type="NCBIfam" id="NF001862">
    <property type="entry name" value="PRK00601.1"/>
    <property type="match status" value="1"/>
</dbReference>
<evidence type="ECO:0000256" key="2">
    <source>
        <dbReference type="ARBA" id="ARBA00022723"/>
    </source>
</evidence>
<dbReference type="FunFam" id="2.70.40.10:FF:000002">
    <property type="entry name" value="dUTP diphosphatase"/>
    <property type="match status" value="1"/>
</dbReference>
<evidence type="ECO:0000256" key="3">
    <source>
        <dbReference type="ARBA" id="ARBA00022801"/>
    </source>
</evidence>
<feature type="binding site" evidence="7">
    <location>
        <begin position="69"/>
        <end position="71"/>
    </location>
    <ligand>
        <name>substrate</name>
    </ligand>
</feature>
<evidence type="ECO:0000313" key="9">
    <source>
        <dbReference type="EMBL" id="RCL39360.1"/>
    </source>
</evidence>
<accession>A0A368BPZ5</accession>
<evidence type="ECO:0000259" key="8">
    <source>
        <dbReference type="Pfam" id="PF00692"/>
    </source>
</evidence>
<comment type="similarity">
    <text evidence="1 7">Belongs to the dUTPase family.</text>
</comment>
<evidence type="ECO:0000256" key="1">
    <source>
        <dbReference type="ARBA" id="ARBA00006581"/>
    </source>
</evidence>
<proteinExistence type="inferred from homology"/>
<dbReference type="EMBL" id="QOPD01000001">
    <property type="protein sequence ID" value="RCL39360.1"/>
    <property type="molecule type" value="Genomic_DNA"/>
</dbReference>
<dbReference type="HAMAP" id="MF_00116">
    <property type="entry name" value="dUTPase_bact"/>
    <property type="match status" value="1"/>
</dbReference>
<dbReference type="GO" id="GO:0004170">
    <property type="term" value="F:dUTP diphosphatase activity"/>
    <property type="evidence" value="ECO:0007669"/>
    <property type="project" value="UniProtKB-UniRule"/>
</dbReference>
<dbReference type="InterPro" id="IPR036157">
    <property type="entry name" value="dUTPase-like_sf"/>
</dbReference>
<dbReference type="PANTHER" id="PTHR11241:SF0">
    <property type="entry name" value="DEOXYURIDINE 5'-TRIPHOSPHATE NUCLEOTIDOHYDROLASE"/>
    <property type="match status" value="1"/>
</dbReference>
<keyword evidence="2 7" id="KW-0479">Metal-binding</keyword>
<comment type="catalytic activity">
    <reaction evidence="6 7">
        <text>dUTP + H2O = dUMP + diphosphate + H(+)</text>
        <dbReference type="Rhea" id="RHEA:10248"/>
        <dbReference type="ChEBI" id="CHEBI:15377"/>
        <dbReference type="ChEBI" id="CHEBI:15378"/>
        <dbReference type="ChEBI" id="CHEBI:33019"/>
        <dbReference type="ChEBI" id="CHEBI:61555"/>
        <dbReference type="ChEBI" id="CHEBI:246422"/>
        <dbReference type="EC" id="3.6.1.23"/>
    </reaction>
</comment>
<feature type="binding site" evidence="7">
    <location>
        <begin position="86"/>
        <end position="88"/>
    </location>
    <ligand>
        <name>substrate</name>
    </ligand>
</feature>
<dbReference type="GO" id="GO:0006226">
    <property type="term" value="P:dUMP biosynthetic process"/>
    <property type="evidence" value="ECO:0007669"/>
    <property type="project" value="UniProtKB-UniRule"/>
</dbReference>
<comment type="function">
    <text evidence="7">This enzyme is involved in nucleotide metabolism: it produces dUMP, the immediate precursor of thymidine nucleotides and it decreases the intracellular concentration of dUTP so that uracil cannot be incorporated into DNA.</text>
</comment>
<gene>
    <name evidence="7" type="primary">dut</name>
    <name evidence="9" type="ORF">DBW97_01120</name>
</gene>
<dbReference type="PANTHER" id="PTHR11241">
    <property type="entry name" value="DEOXYURIDINE 5'-TRIPHOSPHATE NUCLEOTIDOHYDROLASE"/>
    <property type="match status" value="1"/>
</dbReference>
<dbReference type="InterPro" id="IPR008181">
    <property type="entry name" value="dUTPase"/>
</dbReference>
<comment type="pathway">
    <text evidence="7">Pyrimidine metabolism; dUMP biosynthesis; dUMP from dCTP (dUTP route): step 2/2.</text>
</comment>
<evidence type="ECO:0000256" key="7">
    <source>
        <dbReference type="HAMAP-Rule" id="MF_00116"/>
    </source>
</evidence>
<feature type="binding site" evidence="7">
    <location>
        <position position="82"/>
    </location>
    <ligand>
        <name>substrate</name>
    </ligand>
</feature>
<keyword evidence="3 7" id="KW-0378">Hydrolase</keyword>
<evidence type="ECO:0000256" key="4">
    <source>
        <dbReference type="ARBA" id="ARBA00022842"/>
    </source>
</evidence>
<comment type="cofactor">
    <cofactor evidence="7">
        <name>Mg(2+)</name>
        <dbReference type="ChEBI" id="CHEBI:18420"/>
    </cofactor>
</comment>
<dbReference type="CDD" id="cd07557">
    <property type="entry name" value="trimeric_dUTPase"/>
    <property type="match status" value="1"/>
</dbReference>
<dbReference type="Proteomes" id="UP000252147">
    <property type="component" value="Unassembled WGS sequence"/>
</dbReference>
<dbReference type="Pfam" id="PF00692">
    <property type="entry name" value="dUTPase"/>
    <property type="match status" value="1"/>
</dbReference>
<dbReference type="InterPro" id="IPR029054">
    <property type="entry name" value="dUTPase-like"/>
</dbReference>
<dbReference type="EC" id="3.6.1.23" evidence="7"/>
<reference evidence="9 10" key="1">
    <citation type="journal article" date="2018" name="Microbiome">
        <title>Fine metagenomic profile of the Mediterranean stratified and mixed water columns revealed by assembly and recruitment.</title>
        <authorList>
            <person name="Haro-Moreno J.M."/>
            <person name="Lopez-Perez M."/>
            <person name="De La Torre J.R."/>
            <person name="Picazo A."/>
            <person name="Camacho A."/>
            <person name="Rodriguez-Valera F."/>
        </authorList>
    </citation>
    <scope>NUCLEOTIDE SEQUENCE [LARGE SCALE GENOMIC DNA]</scope>
    <source>
        <strain evidence="9">MED-G83</strain>
    </source>
</reference>
<name>A0A368BPZ5_9GAMM</name>
<dbReference type="InterPro" id="IPR033704">
    <property type="entry name" value="dUTPase_trimeric"/>
</dbReference>
<dbReference type="NCBIfam" id="TIGR00576">
    <property type="entry name" value="dut"/>
    <property type="match status" value="1"/>
</dbReference>
<organism evidence="9 10">
    <name type="scientific">SAR86 cluster bacterium</name>
    <dbReference type="NCBI Taxonomy" id="2030880"/>
    <lineage>
        <taxon>Bacteria</taxon>
        <taxon>Pseudomonadati</taxon>
        <taxon>Pseudomonadota</taxon>
        <taxon>Gammaproteobacteria</taxon>
        <taxon>SAR86 cluster</taxon>
    </lineage>
</organism>
<dbReference type="UniPathway" id="UPA00610">
    <property type="reaction ID" value="UER00666"/>
</dbReference>